<dbReference type="Gene3D" id="3.40.50.720">
    <property type="entry name" value="NAD(P)-binding Rossmann-like Domain"/>
    <property type="match status" value="1"/>
</dbReference>
<sequence length="352" mass="38650">MPNNPTHLPLIITGAAGWLGRALSSHVAHNADGLGVSQLIALVRDSEEQALLQSSLPKDNNLDLRILIGDVTNTPDIDRLFASSSGAFDLVHTAGIIHPKKIADLFAVNETATKNVMQRALHRGARRVVHISSNSPFGNNPHTQDTFRADEPFNPYLAYGASKMGGEIAVQESVSQGLNAVIVRPPWFYGPFQPARQTTFFSMVKSGKFPVFGDGAQRRSMVFIDNLVDGVCRARAWEGESGRGWWIADTQAYRVSEIVETVGRALTDEGHTVKKNRLRLPHLLGQVAETADGFIQRTGRYVQQVHVLGEMNKTIACDISSATHDLGYVPAVDLYEGMRRSIRWCAQQGIEL</sequence>
<dbReference type="PANTHER" id="PTHR43000">
    <property type="entry name" value="DTDP-D-GLUCOSE 4,6-DEHYDRATASE-RELATED"/>
    <property type="match status" value="1"/>
</dbReference>
<organism evidence="3">
    <name type="scientific">freshwater metagenome</name>
    <dbReference type="NCBI Taxonomy" id="449393"/>
    <lineage>
        <taxon>unclassified sequences</taxon>
        <taxon>metagenomes</taxon>
        <taxon>ecological metagenomes</taxon>
    </lineage>
</organism>
<evidence type="ECO:0000313" key="3">
    <source>
        <dbReference type="EMBL" id="CAB4605692.1"/>
    </source>
</evidence>
<protein>
    <submittedName>
        <fullName evidence="3">Unannotated protein</fullName>
    </submittedName>
</protein>
<evidence type="ECO:0000256" key="1">
    <source>
        <dbReference type="ARBA" id="ARBA00007637"/>
    </source>
</evidence>
<gene>
    <name evidence="3" type="ORF">UFOPK1820_01047</name>
</gene>
<reference evidence="3" key="1">
    <citation type="submission" date="2020-05" db="EMBL/GenBank/DDBJ databases">
        <authorList>
            <person name="Chiriac C."/>
            <person name="Salcher M."/>
            <person name="Ghai R."/>
            <person name="Kavagutti S V."/>
        </authorList>
    </citation>
    <scope>NUCLEOTIDE SEQUENCE</scope>
</reference>
<dbReference type="InterPro" id="IPR001509">
    <property type="entry name" value="Epimerase_deHydtase"/>
</dbReference>
<feature type="domain" description="NAD-dependent epimerase/dehydratase" evidence="2">
    <location>
        <begin position="11"/>
        <end position="240"/>
    </location>
</feature>
<dbReference type="InterPro" id="IPR036291">
    <property type="entry name" value="NAD(P)-bd_dom_sf"/>
</dbReference>
<proteinExistence type="inferred from homology"/>
<evidence type="ECO:0000259" key="2">
    <source>
        <dbReference type="Pfam" id="PF01370"/>
    </source>
</evidence>
<dbReference type="Pfam" id="PF01370">
    <property type="entry name" value="Epimerase"/>
    <property type="match status" value="1"/>
</dbReference>
<dbReference type="SUPFAM" id="SSF51735">
    <property type="entry name" value="NAD(P)-binding Rossmann-fold domains"/>
    <property type="match status" value="1"/>
</dbReference>
<dbReference type="EMBL" id="CAEZUK010000180">
    <property type="protein sequence ID" value="CAB4605692.1"/>
    <property type="molecule type" value="Genomic_DNA"/>
</dbReference>
<comment type="similarity">
    <text evidence="1">Belongs to the NAD(P)-dependent epimerase/dehydratase family.</text>
</comment>
<accession>A0A6J6GWD8</accession>
<dbReference type="AlphaFoldDB" id="A0A6J6GWD8"/>
<name>A0A6J6GWD8_9ZZZZ</name>